<dbReference type="InterPro" id="IPR007182">
    <property type="entry name" value="MnhB"/>
</dbReference>
<dbReference type="Proteomes" id="UP001165092">
    <property type="component" value="Unassembled WGS sequence"/>
</dbReference>
<feature type="transmembrane region" description="Helical" evidence="8">
    <location>
        <begin position="158"/>
        <end position="182"/>
    </location>
</feature>
<evidence type="ECO:0000256" key="1">
    <source>
        <dbReference type="ARBA" id="ARBA00004651"/>
    </source>
</evidence>
<keyword evidence="4 8" id="KW-0812">Transmembrane</keyword>
<keyword evidence="6 8" id="KW-0472">Membrane</keyword>
<evidence type="ECO:0000313" key="11">
    <source>
        <dbReference type="Proteomes" id="UP001165092"/>
    </source>
</evidence>
<sequence>MPTESFETGRPFIAGPGVPDESGGLPEGWEAPRERWLSTVVRPAFGPRSVLLEVVARLLIPAILVLSVFLLVSGHDRPGGGFAGGLVASMAYVLRYIAGGRQELIAGLPLRPNALLSLGMLIGCTAAGLPLLFGSPVLDTAKWELVLPVFGDVKVLSALFFEVGVYLIVVGLVLSVVAALGARMEAEEEEARTEQEQRIARQARRTAQRSDAVRAAESQDTPQPPPMNPGGETR</sequence>
<comment type="subcellular location">
    <subcellularLocation>
        <location evidence="1">Cell membrane</location>
        <topology evidence="1">Multi-pass membrane protein</topology>
    </subcellularLocation>
</comment>
<feature type="region of interest" description="Disordered" evidence="7">
    <location>
        <begin position="1"/>
        <end position="25"/>
    </location>
</feature>
<evidence type="ECO:0000256" key="7">
    <source>
        <dbReference type="SAM" id="MobiDB-lite"/>
    </source>
</evidence>
<dbReference type="InterPro" id="IPR050622">
    <property type="entry name" value="CPA3_antiporter_subunitB"/>
</dbReference>
<comment type="similarity">
    <text evidence="2">Belongs to the CPA3 antiporters (TC 2.A.63) subunit B family.</text>
</comment>
<proteinExistence type="inferred from homology"/>
<evidence type="ECO:0000256" key="3">
    <source>
        <dbReference type="ARBA" id="ARBA00022475"/>
    </source>
</evidence>
<feature type="transmembrane region" description="Helical" evidence="8">
    <location>
        <begin position="118"/>
        <end position="138"/>
    </location>
</feature>
<evidence type="ECO:0000256" key="4">
    <source>
        <dbReference type="ARBA" id="ARBA00022692"/>
    </source>
</evidence>
<dbReference type="AlphaFoldDB" id="A0A9W6P5Z5"/>
<dbReference type="RefSeq" id="WP_285759412.1">
    <property type="nucleotide sequence ID" value="NZ_BSQG01000003.1"/>
</dbReference>
<feature type="region of interest" description="Disordered" evidence="7">
    <location>
        <begin position="187"/>
        <end position="234"/>
    </location>
</feature>
<dbReference type="Pfam" id="PF04039">
    <property type="entry name" value="MnhB"/>
    <property type="match status" value="1"/>
</dbReference>
<dbReference type="GO" id="GO:0005886">
    <property type="term" value="C:plasma membrane"/>
    <property type="evidence" value="ECO:0007669"/>
    <property type="project" value="UniProtKB-SubCell"/>
</dbReference>
<keyword evidence="5 8" id="KW-1133">Transmembrane helix</keyword>
<protein>
    <recommendedName>
        <fullName evidence="9">Na+/H+ antiporter MnhB subunit-related protein domain-containing protein</fullName>
    </recommendedName>
</protein>
<evidence type="ECO:0000256" key="6">
    <source>
        <dbReference type="ARBA" id="ARBA00023136"/>
    </source>
</evidence>
<comment type="caution">
    <text evidence="10">The sequence shown here is derived from an EMBL/GenBank/DDBJ whole genome shotgun (WGS) entry which is preliminary data.</text>
</comment>
<name>A0A9W6P5Z5_9ACTN</name>
<feature type="transmembrane region" description="Helical" evidence="8">
    <location>
        <begin position="50"/>
        <end position="73"/>
    </location>
</feature>
<gene>
    <name evidence="10" type="ORF">Nans01_24060</name>
</gene>
<dbReference type="PANTHER" id="PTHR33932">
    <property type="entry name" value="NA(+)/H(+) ANTIPORTER SUBUNIT B"/>
    <property type="match status" value="1"/>
</dbReference>
<evidence type="ECO:0000313" key="10">
    <source>
        <dbReference type="EMBL" id="GLU48055.1"/>
    </source>
</evidence>
<accession>A0A9W6P5Z5</accession>
<evidence type="ECO:0000256" key="8">
    <source>
        <dbReference type="SAM" id="Phobius"/>
    </source>
</evidence>
<dbReference type="PANTHER" id="PTHR33932:SF4">
    <property type="entry name" value="NA(+)_H(+) ANTIPORTER SUBUNIT B"/>
    <property type="match status" value="1"/>
</dbReference>
<organism evidence="10 11">
    <name type="scientific">Nocardiopsis ansamitocini</name>
    <dbReference type="NCBI Taxonomy" id="1670832"/>
    <lineage>
        <taxon>Bacteria</taxon>
        <taxon>Bacillati</taxon>
        <taxon>Actinomycetota</taxon>
        <taxon>Actinomycetes</taxon>
        <taxon>Streptosporangiales</taxon>
        <taxon>Nocardiopsidaceae</taxon>
        <taxon>Nocardiopsis</taxon>
    </lineage>
</organism>
<evidence type="ECO:0000259" key="9">
    <source>
        <dbReference type="Pfam" id="PF04039"/>
    </source>
</evidence>
<reference evidence="10" key="1">
    <citation type="submission" date="2023-02" db="EMBL/GenBank/DDBJ databases">
        <title>Nocardiopsis ansamitocini NBRC 112285.</title>
        <authorList>
            <person name="Ichikawa N."/>
            <person name="Sato H."/>
            <person name="Tonouchi N."/>
        </authorList>
    </citation>
    <scope>NUCLEOTIDE SEQUENCE</scope>
    <source>
        <strain evidence="10">NBRC 112285</strain>
    </source>
</reference>
<keyword evidence="3" id="KW-1003">Cell membrane</keyword>
<keyword evidence="11" id="KW-1185">Reference proteome</keyword>
<feature type="domain" description="Na+/H+ antiporter MnhB subunit-related protein" evidence="9">
    <location>
        <begin position="52"/>
        <end position="174"/>
    </location>
</feature>
<dbReference type="EMBL" id="BSQG01000003">
    <property type="protein sequence ID" value="GLU48055.1"/>
    <property type="molecule type" value="Genomic_DNA"/>
</dbReference>
<evidence type="ECO:0000256" key="5">
    <source>
        <dbReference type="ARBA" id="ARBA00022989"/>
    </source>
</evidence>
<evidence type="ECO:0000256" key="2">
    <source>
        <dbReference type="ARBA" id="ARBA00009425"/>
    </source>
</evidence>
<feature type="transmembrane region" description="Helical" evidence="8">
    <location>
        <begin position="79"/>
        <end position="98"/>
    </location>
</feature>